<reference evidence="2" key="1">
    <citation type="submission" date="2023-06" db="EMBL/GenBank/DDBJ databases">
        <title>Survivors Of The Sea: Transcriptome response of Skeletonema marinoi to long-term dormancy.</title>
        <authorList>
            <person name="Pinder M.I.M."/>
            <person name="Kourtchenko O."/>
            <person name="Robertson E.K."/>
            <person name="Larsson T."/>
            <person name="Maumus F."/>
            <person name="Osuna-Cruz C.M."/>
            <person name="Vancaester E."/>
            <person name="Stenow R."/>
            <person name="Vandepoele K."/>
            <person name="Ploug H."/>
            <person name="Bruchert V."/>
            <person name="Godhe A."/>
            <person name="Topel M."/>
        </authorList>
    </citation>
    <scope>NUCLEOTIDE SEQUENCE</scope>
    <source>
        <strain evidence="2">R05AC</strain>
    </source>
</reference>
<evidence type="ECO:0000313" key="2">
    <source>
        <dbReference type="EMBL" id="KAK1743376.1"/>
    </source>
</evidence>
<accession>A0AAD8YBF1</accession>
<dbReference type="InterPro" id="IPR052942">
    <property type="entry name" value="LPS_cholinephosphotransferase"/>
</dbReference>
<keyword evidence="1" id="KW-0812">Transmembrane</keyword>
<dbReference type="PANTHER" id="PTHR43404">
    <property type="entry name" value="LIPOPOLYSACCHARIDE CHOLINEPHOSPHOTRANSFERASE LICD"/>
    <property type="match status" value="1"/>
</dbReference>
<keyword evidence="1" id="KW-1133">Transmembrane helix</keyword>
<sequence length="328" mass="37960">MVQFSGGQSSNRKYQAMQIWKYVGFASLLIWFYILHDINNEFSVVSDHKDQLTSQHPYQPKSQQKCRPLRDVSHYSTSTVHYPIETDSAGRQNSKYDSCLEFKCDWNSTTNTHCDTFGPTVYNDPTNPPCCVHILRDMAAAFDAVMCKLGYEYFSSYGMLLGLVRNDKLIPWTSDNDYIATERTLAAMYDMSIEDKKVWDDHGLAFFFDNYYHRVCVTNKFMNGKLAKLWTTRSYEWYPLVYPYADIFIAKELSSNGNNSNMSVIKDQLGCAHSMDSFRPAQRRGVYQNSFQVSMPNDAEKVLERVYGSTWRIPDKEKRPHGDTKCKG</sequence>
<gene>
    <name evidence="2" type="ORF">QTG54_005997</name>
</gene>
<comment type="caution">
    <text evidence="2">The sequence shown here is derived from an EMBL/GenBank/DDBJ whole genome shotgun (WGS) entry which is preliminary data.</text>
</comment>
<dbReference type="AlphaFoldDB" id="A0AAD8YBF1"/>
<feature type="transmembrane region" description="Helical" evidence="1">
    <location>
        <begin position="19"/>
        <end position="36"/>
    </location>
</feature>
<protein>
    <submittedName>
        <fullName evidence="2">Uncharacterized protein</fullName>
    </submittedName>
</protein>
<dbReference type="EMBL" id="JATAAI010000009">
    <property type="protein sequence ID" value="KAK1743376.1"/>
    <property type="molecule type" value="Genomic_DNA"/>
</dbReference>
<evidence type="ECO:0000256" key="1">
    <source>
        <dbReference type="SAM" id="Phobius"/>
    </source>
</evidence>
<dbReference type="PANTHER" id="PTHR43404:SF1">
    <property type="entry name" value="MNN4P"/>
    <property type="match status" value="1"/>
</dbReference>
<proteinExistence type="predicted"/>
<keyword evidence="1" id="KW-0472">Membrane</keyword>
<dbReference type="Proteomes" id="UP001224775">
    <property type="component" value="Unassembled WGS sequence"/>
</dbReference>
<organism evidence="2 3">
    <name type="scientific">Skeletonema marinoi</name>
    <dbReference type="NCBI Taxonomy" id="267567"/>
    <lineage>
        <taxon>Eukaryota</taxon>
        <taxon>Sar</taxon>
        <taxon>Stramenopiles</taxon>
        <taxon>Ochrophyta</taxon>
        <taxon>Bacillariophyta</taxon>
        <taxon>Coscinodiscophyceae</taxon>
        <taxon>Thalassiosirophycidae</taxon>
        <taxon>Thalassiosirales</taxon>
        <taxon>Skeletonemataceae</taxon>
        <taxon>Skeletonema</taxon>
        <taxon>Skeletonema marinoi-dohrnii complex</taxon>
    </lineage>
</organism>
<keyword evidence="3" id="KW-1185">Reference proteome</keyword>
<evidence type="ECO:0000313" key="3">
    <source>
        <dbReference type="Proteomes" id="UP001224775"/>
    </source>
</evidence>
<name>A0AAD8YBF1_9STRA</name>